<dbReference type="EMBL" id="FRDA01000013">
    <property type="protein sequence ID" value="SHN20271.1"/>
    <property type="molecule type" value="Genomic_DNA"/>
</dbReference>
<evidence type="ECO:0000313" key="2">
    <source>
        <dbReference type="Proteomes" id="UP000183983"/>
    </source>
</evidence>
<reference evidence="1 2" key="1">
    <citation type="submission" date="2016-11" db="EMBL/GenBank/DDBJ databases">
        <authorList>
            <person name="Jaros S."/>
            <person name="Januszkiewicz K."/>
            <person name="Wedrychowicz H."/>
        </authorList>
    </citation>
    <scope>NUCLEOTIDE SEQUENCE [LARGE SCALE GENOMIC DNA]</scope>
    <source>
        <strain evidence="1 2">LMG 26898</strain>
    </source>
</reference>
<dbReference type="Proteomes" id="UP000183983">
    <property type="component" value="Unassembled WGS sequence"/>
</dbReference>
<protein>
    <submittedName>
        <fullName evidence="1">Uncharacterized protein</fullName>
    </submittedName>
</protein>
<dbReference type="RefSeq" id="WP_268744497.1">
    <property type="nucleotide sequence ID" value="NZ_FRDA01000013.1"/>
</dbReference>
<evidence type="ECO:0000313" key="1">
    <source>
        <dbReference type="EMBL" id="SHN20271.1"/>
    </source>
</evidence>
<proteinExistence type="predicted"/>
<organism evidence="1 2">
    <name type="scientific">Pseudomonas asturiensis</name>
    <dbReference type="NCBI Taxonomy" id="1190415"/>
    <lineage>
        <taxon>Bacteria</taxon>
        <taxon>Pseudomonadati</taxon>
        <taxon>Pseudomonadota</taxon>
        <taxon>Gammaproteobacteria</taxon>
        <taxon>Pseudomonadales</taxon>
        <taxon>Pseudomonadaceae</taxon>
        <taxon>Pseudomonas</taxon>
    </lineage>
</organism>
<accession>A0A1M7PSD8</accession>
<dbReference type="AlphaFoldDB" id="A0A1M7PSD8"/>
<name>A0A1M7PSD8_9PSED</name>
<sequence>MFLIKQPISPEDEARYFQVMRDYDDLMRNLDVGPVPMCHFKAMT</sequence>
<gene>
    <name evidence="1" type="ORF">SAMN05216593_1132</name>
</gene>